<accession>A0A5J9VA88</accession>
<feature type="non-terminal residue" evidence="1">
    <location>
        <position position="1"/>
    </location>
</feature>
<sequence length="131" mass="14837">MDQQVRKLAAVWVAIPAMPFPIPTNASVAMRNCDKMLKIPEVPEESRPERGSSRKRILGFVGSSTAIVSFFATSNVFPVKDLHDIFKEGVLSFHKCISEEFSHLWREILWAEALATIEYECITLLSFKTHV</sequence>
<reference evidence="1 2" key="1">
    <citation type="journal article" date="2019" name="Sci. Rep.">
        <title>A high-quality genome of Eragrostis curvula grass provides insights into Poaceae evolution and supports new strategies to enhance forage quality.</title>
        <authorList>
            <person name="Carballo J."/>
            <person name="Santos B.A.C.M."/>
            <person name="Zappacosta D."/>
            <person name="Garbus I."/>
            <person name="Selva J.P."/>
            <person name="Gallo C.A."/>
            <person name="Diaz A."/>
            <person name="Albertini E."/>
            <person name="Caccamo M."/>
            <person name="Echenique V."/>
        </authorList>
    </citation>
    <scope>NUCLEOTIDE SEQUENCE [LARGE SCALE GENOMIC DNA]</scope>
    <source>
        <strain evidence="2">cv. Victoria</strain>
        <tissue evidence="1">Leaf</tissue>
    </source>
</reference>
<dbReference type="Gramene" id="TVU32548">
    <property type="protein sequence ID" value="TVU32548"/>
    <property type="gene ID" value="EJB05_24279"/>
</dbReference>
<evidence type="ECO:0000313" key="1">
    <source>
        <dbReference type="EMBL" id="TVU32548.1"/>
    </source>
</evidence>
<organism evidence="1 2">
    <name type="scientific">Eragrostis curvula</name>
    <name type="common">weeping love grass</name>
    <dbReference type="NCBI Taxonomy" id="38414"/>
    <lineage>
        <taxon>Eukaryota</taxon>
        <taxon>Viridiplantae</taxon>
        <taxon>Streptophyta</taxon>
        <taxon>Embryophyta</taxon>
        <taxon>Tracheophyta</taxon>
        <taxon>Spermatophyta</taxon>
        <taxon>Magnoliopsida</taxon>
        <taxon>Liliopsida</taxon>
        <taxon>Poales</taxon>
        <taxon>Poaceae</taxon>
        <taxon>PACMAD clade</taxon>
        <taxon>Chloridoideae</taxon>
        <taxon>Eragrostideae</taxon>
        <taxon>Eragrostidinae</taxon>
        <taxon>Eragrostis</taxon>
    </lineage>
</organism>
<comment type="caution">
    <text evidence="1">The sequence shown here is derived from an EMBL/GenBank/DDBJ whole genome shotgun (WGS) entry which is preliminary data.</text>
</comment>
<keyword evidence="2" id="KW-1185">Reference proteome</keyword>
<dbReference type="AlphaFoldDB" id="A0A5J9VA88"/>
<proteinExistence type="predicted"/>
<dbReference type="Proteomes" id="UP000324897">
    <property type="component" value="Chromosome 1"/>
</dbReference>
<protein>
    <submittedName>
        <fullName evidence="1">Uncharacterized protein</fullName>
    </submittedName>
</protein>
<dbReference type="EMBL" id="RWGY01000011">
    <property type="protein sequence ID" value="TVU32548.1"/>
    <property type="molecule type" value="Genomic_DNA"/>
</dbReference>
<evidence type="ECO:0000313" key="2">
    <source>
        <dbReference type="Proteomes" id="UP000324897"/>
    </source>
</evidence>
<gene>
    <name evidence="1" type="ORF">EJB05_24279</name>
</gene>
<name>A0A5J9VA88_9POAL</name>